<keyword evidence="1" id="KW-0614">Plasmid</keyword>
<proteinExistence type="predicted"/>
<name>A0A2P1PZU1_9GAMM</name>
<dbReference type="EMBL" id="CP027861">
    <property type="protein sequence ID" value="AVQ00325.1"/>
    <property type="molecule type" value="Genomic_DNA"/>
</dbReference>
<accession>A0A2P1PZU1</accession>
<dbReference type="Proteomes" id="UP000241074">
    <property type="component" value="Plasmid unnamed"/>
</dbReference>
<geneLocation type="plasmid" evidence="1">
    <name>unnamed</name>
</geneLocation>
<reference evidence="1 2" key="1">
    <citation type="submission" date="2018-03" db="EMBL/GenBank/DDBJ databases">
        <title>Ahniella affigens gen. nov., sp. nov., a gammaproteobacterium isolated from sandy soil near a stream.</title>
        <authorList>
            <person name="Ko Y."/>
            <person name="Kim J.-H."/>
        </authorList>
    </citation>
    <scope>NUCLEOTIDE SEQUENCE [LARGE SCALE GENOMIC DNA]</scope>
    <source>
        <strain evidence="1 2">D13</strain>
        <plasmid evidence="2">Plasmid unnamed</plasmid>
    </source>
</reference>
<reference evidence="1 2" key="2">
    <citation type="submission" date="2018-03" db="EMBL/GenBank/DDBJ databases">
        <authorList>
            <person name="Keele B.F."/>
        </authorList>
    </citation>
    <scope>NUCLEOTIDE SEQUENCE [LARGE SCALE GENOMIC DNA]</scope>
    <source>
        <strain evidence="1 2">D13</strain>
        <plasmid evidence="2">Plasmid unnamed</plasmid>
    </source>
</reference>
<keyword evidence="2" id="KW-1185">Reference proteome</keyword>
<evidence type="ECO:0000313" key="1">
    <source>
        <dbReference type="EMBL" id="AVQ00325.1"/>
    </source>
</evidence>
<gene>
    <name evidence="1" type="ORF">C7S18_23800</name>
</gene>
<evidence type="ECO:0000313" key="2">
    <source>
        <dbReference type="Proteomes" id="UP000241074"/>
    </source>
</evidence>
<dbReference type="KEGG" id="xba:C7S18_23800"/>
<organism evidence="1 2">
    <name type="scientific">Ahniella affigens</name>
    <dbReference type="NCBI Taxonomy" id="2021234"/>
    <lineage>
        <taxon>Bacteria</taxon>
        <taxon>Pseudomonadati</taxon>
        <taxon>Pseudomonadota</taxon>
        <taxon>Gammaproteobacteria</taxon>
        <taxon>Lysobacterales</taxon>
        <taxon>Rhodanobacteraceae</taxon>
        <taxon>Ahniella</taxon>
    </lineage>
</organism>
<protein>
    <submittedName>
        <fullName evidence="1">Uncharacterized protein</fullName>
    </submittedName>
</protein>
<dbReference type="AlphaFoldDB" id="A0A2P1PZU1"/>
<sequence length="170" mass="18744">MITVPLPYPGKVTAIPYDTLLVLSISRRFVEEADLTDVLGFLKQLTASREAVFACRDRLILAFEGYDHDPREIYAIPEVTAYFRRLNAEWPHWAWFCVKGIQQARTIIALLADTKVVASIAGRTAASIEPAQHAAVAASLNAAVDCLAQVFGIPPDAAQAAKDRWLIDYS</sequence>